<dbReference type="Proteomes" id="UP000092445">
    <property type="component" value="Unassembled WGS sequence"/>
</dbReference>
<evidence type="ECO:0000313" key="2">
    <source>
        <dbReference type="Proteomes" id="UP000092445"/>
    </source>
</evidence>
<dbReference type="AlphaFoldDB" id="A0A1B0AK01"/>
<proteinExistence type="predicted"/>
<dbReference type="EnsemblMetazoa" id="GPAI048209-RA">
    <property type="protein sequence ID" value="GPAI048209-PA"/>
    <property type="gene ID" value="GPAI048209"/>
</dbReference>
<name>A0A1B0AK01_GLOPL</name>
<sequence>MILMKILRMHPFRLDNPPLAAFVHHGSTTNKAKNIKQTNTNHKQKANYMRLNTYLQMFEYHFKDPELLSCFLLLVLSSKHVLIEVPLFVQLVALYDICLLPTAPSNPLRLLSHLRYGPNKRFLAPVQVANRKPYLLRLSLVHYAPTSLPLTAIKYSGHVVIIFSYCVCLCNSEKEKGNELDYNDYIVLDTAVGRQNMYKRQEDDDNGKRAKALENAATISLFQYYCARKSIRKFVDLKGRPGLVMIKRELHIEEREKDHNFKNIRREVYKWNLLKADSPAKE</sequence>
<keyword evidence="2" id="KW-1185">Reference proteome</keyword>
<accession>A0A1B0AK01</accession>
<organism evidence="1 2">
    <name type="scientific">Glossina pallidipes</name>
    <name type="common">Tsetse fly</name>
    <dbReference type="NCBI Taxonomy" id="7398"/>
    <lineage>
        <taxon>Eukaryota</taxon>
        <taxon>Metazoa</taxon>
        <taxon>Ecdysozoa</taxon>
        <taxon>Arthropoda</taxon>
        <taxon>Hexapoda</taxon>
        <taxon>Insecta</taxon>
        <taxon>Pterygota</taxon>
        <taxon>Neoptera</taxon>
        <taxon>Endopterygota</taxon>
        <taxon>Diptera</taxon>
        <taxon>Brachycera</taxon>
        <taxon>Muscomorpha</taxon>
        <taxon>Hippoboscoidea</taxon>
        <taxon>Glossinidae</taxon>
        <taxon>Glossina</taxon>
    </lineage>
</organism>
<protein>
    <submittedName>
        <fullName evidence="1">Uncharacterized protein</fullName>
    </submittedName>
</protein>
<reference evidence="1" key="2">
    <citation type="submission" date="2020-05" db="UniProtKB">
        <authorList>
            <consortium name="EnsemblMetazoa"/>
        </authorList>
    </citation>
    <scope>IDENTIFICATION</scope>
    <source>
        <strain evidence="1">IAEA</strain>
    </source>
</reference>
<dbReference type="VEuPathDB" id="VectorBase:GPAI048209"/>
<evidence type="ECO:0000313" key="1">
    <source>
        <dbReference type="EnsemblMetazoa" id="GPAI048209-PA"/>
    </source>
</evidence>
<reference evidence="2" key="1">
    <citation type="submission" date="2014-03" db="EMBL/GenBank/DDBJ databases">
        <authorList>
            <person name="Aksoy S."/>
            <person name="Warren W."/>
            <person name="Wilson R.K."/>
        </authorList>
    </citation>
    <scope>NUCLEOTIDE SEQUENCE [LARGE SCALE GENOMIC DNA]</scope>
    <source>
        <strain evidence="2">IAEA</strain>
    </source>
</reference>